<dbReference type="RefSeq" id="WP_207445189.1">
    <property type="nucleotide sequence ID" value="NZ_CP061091.1"/>
</dbReference>
<organism evidence="3 4">
    <name type="scientific">Roseomonas marmotae</name>
    <dbReference type="NCBI Taxonomy" id="2768161"/>
    <lineage>
        <taxon>Bacteria</taxon>
        <taxon>Pseudomonadati</taxon>
        <taxon>Pseudomonadota</taxon>
        <taxon>Alphaproteobacteria</taxon>
        <taxon>Acetobacterales</taxon>
        <taxon>Roseomonadaceae</taxon>
        <taxon>Roseomonas</taxon>
    </lineage>
</organism>
<name>A0ABS3K7Y2_9PROT</name>
<evidence type="ECO:0000256" key="1">
    <source>
        <dbReference type="SAM" id="MobiDB-lite"/>
    </source>
</evidence>
<proteinExistence type="predicted"/>
<feature type="compositionally biased region" description="Low complexity" evidence="1">
    <location>
        <begin position="35"/>
        <end position="87"/>
    </location>
</feature>
<dbReference type="Proteomes" id="UP001518990">
    <property type="component" value="Unassembled WGS sequence"/>
</dbReference>
<comment type="caution">
    <text evidence="3">The sequence shown here is derived from an EMBL/GenBank/DDBJ whole genome shotgun (WGS) entry which is preliminary data.</text>
</comment>
<evidence type="ECO:0000313" key="4">
    <source>
        <dbReference type="Proteomes" id="UP001518990"/>
    </source>
</evidence>
<evidence type="ECO:0000256" key="2">
    <source>
        <dbReference type="SAM" id="SignalP"/>
    </source>
</evidence>
<keyword evidence="4" id="KW-1185">Reference proteome</keyword>
<accession>A0ABS3K7Y2</accession>
<sequence>MRLIQLCLLALFAMALAAPAADAASPRGEARATKVVKPASRAAAPRAAVRPVVARPAATRQPAAARSTKTASRAAARATTGRQTAKATSRRTVAARGQAQASLQRPRTTARGARLASWTAGLPAASGSQRDCPAGTMSTLARGHDDIVRCMPL</sequence>
<reference evidence="3 4" key="1">
    <citation type="submission" date="2020-09" db="EMBL/GenBank/DDBJ databases">
        <title>Roseomonas.</title>
        <authorList>
            <person name="Zhu W."/>
        </authorList>
    </citation>
    <scope>NUCLEOTIDE SEQUENCE [LARGE SCALE GENOMIC DNA]</scope>
    <source>
        <strain evidence="3 4">1311</strain>
    </source>
</reference>
<feature type="chain" id="PRO_5046071112" evidence="2">
    <location>
        <begin position="24"/>
        <end position="153"/>
    </location>
</feature>
<protein>
    <submittedName>
        <fullName evidence="3">Uncharacterized protein</fullName>
    </submittedName>
</protein>
<dbReference type="EMBL" id="JACTNF010000002">
    <property type="protein sequence ID" value="MBO1073579.1"/>
    <property type="molecule type" value="Genomic_DNA"/>
</dbReference>
<feature type="region of interest" description="Disordered" evidence="1">
    <location>
        <begin position="35"/>
        <end position="113"/>
    </location>
</feature>
<evidence type="ECO:0000313" key="3">
    <source>
        <dbReference type="EMBL" id="MBO1073579.1"/>
    </source>
</evidence>
<feature type="signal peptide" evidence="2">
    <location>
        <begin position="1"/>
        <end position="23"/>
    </location>
</feature>
<keyword evidence="2" id="KW-0732">Signal</keyword>
<gene>
    <name evidence="3" type="ORF">IAI60_03035</name>
</gene>